<feature type="domain" description="CBM6" evidence="2">
    <location>
        <begin position="951"/>
        <end position="1088"/>
    </location>
</feature>
<reference evidence="3" key="2">
    <citation type="submission" date="2020-09" db="EMBL/GenBank/DDBJ databases">
        <authorList>
            <person name="Sun Q."/>
            <person name="Zhou Y."/>
        </authorList>
    </citation>
    <scope>NUCLEOTIDE SEQUENCE</scope>
    <source>
        <strain evidence="3">CGMCC 4.7430</strain>
    </source>
</reference>
<dbReference type="InterPro" id="IPR008979">
    <property type="entry name" value="Galactose-bd-like_sf"/>
</dbReference>
<dbReference type="AlphaFoldDB" id="A0A918E333"/>
<evidence type="ECO:0000313" key="4">
    <source>
        <dbReference type="Proteomes" id="UP000660745"/>
    </source>
</evidence>
<sequence length="1176" mass="129504">MLDPLNRRRFLGVTGAAFAGAIVLDGATLPALAERDTAQGATVKRSGDIWRLENDVLRVKLKQSRSGIAISSVYNRQAAQEYQVAPGGRQLFTYEFDGKDMVGADSGWTVLQPSTGDLWMHTPRGRVRVGRELRIPLRRTSPVAVTVTAVFEIYDGRSGLRFHTLVRNDATDRRTTITNSTVLALAFPDRPHTLHYPPNMRWKSTTGALAPLPEDTSSAAKRAELPKKVISVYDEGHGWSLSPETNWKTMRGDGDQADYMLPPFAALNAWHEADHVKVVTNPEALRLVLFEGEEFEYLSVNLTVFRGDVIDAKMAEEEHFRRRFRYNNVSTLFNTNDWDYRGGPGSTLPDNYYYDVIIPKAKQAGFDMVMLDDLWNTTRDTIVPSAAMLKSIRSLEEFSGTVTGNGMRLGLWFSLSGDGHGKGRDLADPAQIAEKRAQIETLITRYRMSHQMVDLTEWWQNDTETAYSHPSDNVYRKNVLSRRLLNQLVEKYPDFLPKVTSELDIHPTQGDRNNSLMHVAYNGWNTANGGITGEDLSLRTAVTGFGHLPMNSTYMNGGRITGRMEDYYSYIAVRNVKFGQDPGKPGTWPEAGAELMTRFNRWRKHPRVAALTEQPFRPVYLGAGWDGERWNSSTGPFVWMWTDDDRDTALVIATGKGGYAATVVADLRWLDDDGTYMVADITLDDDGSHTYAYRGTYQGEQLKSFPIDLRANTSRGKAFWIKRADGKNCQVLYADENVASYRENGSANRLRLELTGTPGADAVVVVVDPRHDRGLPRTVRLDGHGRASVSVPAADLLPPVAVPSVFAEPIYNEAEFLPRTSTATLTEIGEPNAGNAAWILAAFTGTGQSVEYTVDVPADGFYQVDVRYKENESRGSSKLSVDGADLGPESNHFQPRNMYKGIEFRERRHGNVRLAKGAHAFRFTSTGRTGGSYAVGVDYIKLTPAATLPRLAFEAEQVCTGSQGEVGATADPAAGPAVGGAWHALRAQAVGDWVEYTVQVPAAGRYTITSLVKAHKDRGRGRLTIGGAAVGEEFDQYLPPADGAYHYREAGHGEADLPAGDVVLRYTVTGKNAASAAYTLATDQILLTPAPALTLTGKDRLTVGEKATYQVEFVQFAEYYADAAYVLWTVEQESEPGVLVVGQDGRVEAVRRGTAVVRARSQIAEQATATLTVTVG</sequence>
<feature type="domain" description="CBM6" evidence="2">
    <location>
        <begin position="810"/>
        <end position="943"/>
    </location>
</feature>
<dbReference type="Gene3D" id="2.60.40.1080">
    <property type="match status" value="1"/>
</dbReference>
<proteinExistence type="predicted"/>
<accession>A0A918E333</accession>
<reference evidence="3" key="1">
    <citation type="journal article" date="2014" name="Int. J. Syst. Evol. Microbiol.">
        <title>Complete genome sequence of Corynebacterium casei LMG S-19264T (=DSM 44701T), isolated from a smear-ripened cheese.</title>
        <authorList>
            <consortium name="US DOE Joint Genome Institute (JGI-PGF)"/>
            <person name="Walter F."/>
            <person name="Albersmeier A."/>
            <person name="Kalinowski J."/>
            <person name="Ruckert C."/>
        </authorList>
    </citation>
    <scope>NUCLEOTIDE SEQUENCE</scope>
    <source>
        <strain evidence="3">CGMCC 4.7430</strain>
    </source>
</reference>
<dbReference type="RefSeq" id="WP_189137569.1">
    <property type="nucleotide sequence ID" value="NZ_BMNK01000002.1"/>
</dbReference>
<dbReference type="InterPro" id="IPR006311">
    <property type="entry name" value="TAT_signal"/>
</dbReference>
<protein>
    <recommendedName>
        <fullName evidence="2">CBM6 domain-containing protein</fullName>
    </recommendedName>
</protein>
<evidence type="ECO:0000313" key="3">
    <source>
        <dbReference type="EMBL" id="GGP03145.1"/>
    </source>
</evidence>
<dbReference type="Pfam" id="PF03422">
    <property type="entry name" value="CBM_6"/>
    <property type="match status" value="1"/>
</dbReference>
<name>A0A918E333_9ACTN</name>
<dbReference type="Proteomes" id="UP000660745">
    <property type="component" value="Unassembled WGS sequence"/>
</dbReference>
<organism evidence="3 4">
    <name type="scientific">Nonomuraea glycinis</name>
    <dbReference type="NCBI Taxonomy" id="2047744"/>
    <lineage>
        <taxon>Bacteria</taxon>
        <taxon>Bacillati</taxon>
        <taxon>Actinomycetota</taxon>
        <taxon>Actinomycetes</taxon>
        <taxon>Streptosporangiales</taxon>
        <taxon>Streptosporangiaceae</taxon>
        <taxon>Nonomuraea</taxon>
    </lineage>
</organism>
<evidence type="ECO:0000259" key="2">
    <source>
        <dbReference type="PROSITE" id="PS51175"/>
    </source>
</evidence>
<dbReference type="PROSITE" id="PS51318">
    <property type="entry name" value="TAT"/>
    <property type="match status" value="1"/>
</dbReference>
<dbReference type="InterPro" id="IPR005084">
    <property type="entry name" value="CBM6"/>
</dbReference>
<dbReference type="GO" id="GO:0030246">
    <property type="term" value="F:carbohydrate binding"/>
    <property type="evidence" value="ECO:0007669"/>
    <property type="project" value="InterPro"/>
</dbReference>
<dbReference type="Gene3D" id="2.60.120.260">
    <property type="entry name" value="Galactose-binding domain-like"/>
    <property type="match status" value="2"/>
</dbReference>
<evidence type="ECO:0000256" key="1">
    <source>
        <dbReference type="SAM" id="MobiDB-lite"/>
    </source>
</evidence>
<feature type="region of interest" description="Disordered" evidence="1">
    <location>
        <begin position="873"/>
        <end position="894"/>
    </location>
</feature>
<dbReference type="EMBL" id="BMNK01000002">
    <property type="protein sequence ID" value="GGP03145.1"/>
    <property type="molecule type" value="Genomic_DNA"/>
</dbReference>
<gene>
    <name evidence="3" type="ORF">GCM10012278_13190</name>
</gene>
<dbReference type="SUPFAM" id="SSF49785">
    <property type="entry name" value="Galactose-binding domain-like"/>
    <property type="match status" value="2"/>
</dbReference>
<dbReference type="PROSITE" id="PS51175">
    <property type="entry name" value="CBM6"/>
    <property type="match status" value="2"/>
</dbReference>
<keyword evidence="4" id="KW-1185">Reference proteome</keyword>
<comment type="caution">
    <text evidence="3">The sequence shown here is derived from an EMBL/GenBank/DDBJ whole genome shotgun (WGS) entry which is preliminary data.</text>
</comment>